<feature type="domain" description="Histidine kinase" evidence="10">
    <location>
        <begin position="558"/>
        <end position="805"/>
    </location>
</feature>
<dbReference type="SUPFAM" id="SSF47384">
    <property type="entry name" value="Homodimeric domain of signal transducing histidine kinase"/>
    <property type="match status" value="1"/>
</dbReference>
<feature type="domain" description="HAMP" evidence="11">
    <location>
        <begin position="429"/>
        <end position="481"/>
    </location>
</feature>
<evidence type="ECO:0000256" key="8">
    <source>
        <dbReference type="SAM" id="MobiDB-lite"/>
    </source>
</evidence>
<evidence type="ECO:0000313" key="12">
    <source>
        <dbReference type="EMBL" id="SEI48261.1"/>
    </source>
</evidence>
<dbReference type="AlphaFoldDB" id="A0A1H6QX36"/>
<feature type="region of interest" description="Disordered" evidence="8">
    <location>
        <begin position="1"/>
        <end position="22"/>
    </location>
</feature>
<feature type="compositionally biased region" description="Low complexity" evidence="8">
    <location>
        <begin position="1"/>
        <end position="10"/>
    </location>
</feature>
<evidence type="ECO:0000313" key="13">
    <source>
        <dbReference type="Proteomes" id="UP000242999"/>
    </source>
</evidence>
<proteinExistence type="predicted"/>
<dbReference type="PANTHER" id="PTHR43065:SF50">
    <property type="entry name" value="HISTIDINE KINASE"/>
    <property type="match status" value="1"/>
</dbReference>
<evidence type="ECO:0000259" key="11">
    <source>
        <dbReference type="PROSITE" id="PS50885"/>
    </source>
</evidence>
<evidence type="ECO:0000256" key="3">
    <source>
        <dbReference type="ARBA" id="ARBA00012438"/>
    </source>
</evidence>
<keyword evidence="9" id="KW-0472">Membrane</keyword>
<keyword evidence="5" id="KW-0808">Transferase</keyword>
<accession>A0A1H6QX36</accession>
<keyword evidence="9" id="KW-0812">Transmembrane</keyword>
<feature type="transmembrane region" description="Helical" evidence="9">
    <location>
        <begin position="35"/>
        <end position="58"/>
    </location>
</feature>
<evidence type="ECO:0000256" key="9">
    <source>
        <dbReference type="SAM" id="Phobius"/>
    </source>
</evidence>
<feature type="transmembrane region" description="Helical" evidence="9">
    <location>
        <begin position="398"/>
        <end position="421"/>
    </location>
</feature>
<name>A0A1H6QX36_9GAMM</name>
<comment type="subcellular location">
    <subcellularLocation>
        <location evidence="2">Membrane</location>
    </subcellularLocation>
</comment>
<dbReference type="Pfam" id="PF02518">
    <property type="entry name" value="HATPase_c"/>
    <property type="match status" value="1"/>
</dbReference>
<dbReference type="Gene3D" id="3.30.450.20">
    <property type="entry name" value="PAS domain"/>
    <property type="match status" value="1"/>
</dbReference>
<dbReference type="PROSITE" id="PS50109">
    <property type="entry name" value="HIS_KIN"/>
    <property type="match status" value="1"/>
</dbReference>
<evidence type="ECO:0000256" key="7">
    <source>
        <dbReference type="SAM" id="Coils"/>
    </source>
</evidence>
<dbReference type="InterPro" id="IPR003660">
    <property type="entry name" value="HAMP_dom"/>
</dbReference>
<reference evidence="13" key="1">
    <citation type="submission" date="2016-10" db="EMBL/GenBank/DDBJ databases">
        <authorList>
            <person name="Varghese N."/>
            <person name="Submissions S."/>
        </authorList>
    </citation>
    <scope>NUCLEOTIDE SEQUENCE [LARGE SCALE GENOMIC DNA]</scope>
    <source>
        <strain evidence="13">DSM 7165</strain>
    </source>
</reference>
<dbReference type="Gene3D" id="1.10.287.130">
    <property type="match status" value="1"/>
</dbReference>
<evidence type="ECO:0000256" key="1">
    <source>
        <dbReference type="ARBA" id="ARBA00000085"/>
    </source>
</evidence>
<keyword evidence="4" id="KW-0597">Phosphoprotein</keyword>
<dbReference type="PRINTS" id="PR00344">
    <property type="entry name" value="BCTRLSENSOR"/>
</dbReference>
<evidence type="ECO:0000256" key="5">
    <source>
        <dbReference type="ARBA" id="ARBA00022679"/>
    </source>
</evidence>
<dbReference type="InterPro" id="IPR003594">
    <property type="entry name" value="HATPase_dom"/>
</dbReference>
<dbReference type="OrthoDB" id="6110670at2"/>
<evidence type="ECO:0000256" key="6">
    <source>
        <dbReference type="ARBA" id="ARBA00022777"/>
    </source>
</evidence>
<dbReference type="InterPro" id="IPR004358">
    <property type="entry name" value="Sig_transdc_His_kin-like_C"/>
</dbReference>
<dbReference type="InterPro" id="IPR003661">
    <property type="entry name" value="HisK_dim/P_dom"/>
</dbReference>
<dbReference type="CDD" id="cd18773">
    <property type="entry name" value="PDC1_HK_sensor"/>
    <property type="match status" value="1"/>
</dbReference>
<evidence type="ECO:0000256" key="4">
    <source>
        <dbReference type="ARBA" id="ARBA00022553"/>
    </source>
</evidence>
<comment type="catalytic activity">
    <reaction evidence="1">
        <text>ATP + protein L-histidine = ADP + protein N-phospho-L-histidine.</text>
        <dbReference type="EC" id="2.7.13.3"/>
    </reaction>
</comment>
<keyword evidence="13" id="KW-1185">Reference proteome</keyword>
<feature type="coiled-coil region" evidence="7">
    <location>
        <begin position="480"/>
        <end position="528"/>
    </location>
</feature>
<dbReference type="SMART" id="SM00387">
    <property type="entry name" value="HATPase_c"/>
    <property type="match status" value="1"/>
</dbReference>
<dbReference type="PANTHER" id="PTHR43065">
    <property type="entry name" value="SENSOR HISTIDINE KINASE"/>
    <property type="match status" value="1"/>
</dbReference>
<dbReference type="PROSITE" id="PS50885">
    <property type="entry name" value="HAMP"/>
    <property type="match status" value="1"/>
</dbReference>
<dbReference type="Gene3D" id="3.30.565.10">
    <property type="entry name" value="Histidine kinase-like ATPase, C-terminal domain"/>
    <property type="match status" value="1"/>
</dbReference>
<dbReference type="Proteomes" id="UP000242999">
    <property type="component" value="Unassembled WGS sequence"/>
</dbReference>
<evidence type="ECO:0000256" key="2">
    <source>
        <dbReference type="ARBA" id="ARBA00004370"/>
    </source>
</evidence>
<dbReference type="InterPro" id="IPR005467">
    <property type="entry name" value="His_kinase_dom"/>
</dbReference>
<gene>
    <name evidence="12" type="ORF">SAMN05421831_102287</name>
</gene>
<dbReference type="GO" id="GO:0016020">
    <property type="term" value="C:membrane"/>
    <property type="evidence" value="ECO:0007669"/>
    <property type="project" value="UniProtKB-SubCell"/>
</dbReference>
<dbReference type="CDD" id="cd00082">
    <property type="entry name" value="HisKA"/>
    <property type="match status" value="1"/>
</dbReference>
<dbReference type="STRING" id="64971.SAMN05421831_102287"/>
<keyword evidence="7" id="KW-0175">Coiled coil</keyword>
<protein>
    <recommendedName>
        <fullName evidence="3">histidine kinase</fullName>
        <ecNumber evidence="3">2.7.13.3</ecNumber>
    </recommendedName>
</protein>
<dbReference type="GO" id="GO:0000155">
    <property type="term" value="F:phosphorelay sensor kinase activity"/>
    <property type="evidence" value="ECO:0007669"/>
    <property type="project" value="InterPro"/>
</dbReference>
<dbReference type="InterPro" id="IPR036890">
    <property type="entry name" value="HATPase_C_sf"/>
</dbReference>
<keyword evidence="9" id="KW-1133">Transmembrane helix</keyword>
<dbReference type="EC" id="2.7.13.3" evidence="3"/>
<dbReference type="SUPFAM" id="SSF55874">
    <property type="entry name" value="ATPase domain of HSP90 chaperone/DNA topoisomerase II/histidine kinase"/>
    <property type="match status" value="1"/>
</dbReference>
<dbReference type="EMBL" id="FNYH01000002">
    <property type="protein sequence ID" value="SEI48261.1"/>
    <property type="molecule type" value="Genomic_DNA"/>
</dbReference>
<dbReference type="InterPro" id="IPR036097">
    <property type="entry name" value="HisK_dim/P_sf"/>
</dbReference>
<keyword evidence="6 12" id="KW-0418">Kinase</keyword>
<dbReference type="RefSeq" id="WP_093308622.1">
    <property type="nucleotide sequence ID" value="NZ_FNYH01000002.1"/>
</dbReference>
<evidence type="ECO:0000259" key="10">
    <source>
        <dbReference type="PROSITE" id="PS50109"/>
    </source>
</evidence>
<dbReference type="SMART" id="SM00388">
    <property type="entry name" value="HisKA"/>
    <property type="match status" value="1"/>
</dbReference>
<organism evidence="12 13">
    <name type="scientific">Allopseudospirillum japonicum</name>
    <dbReference type="NCBI Taxonomy" id="64971"/>
    <lineage>
        <taxon>Bacteria</taxon>
        <taxon>Pseudomonadati</taxon>
        <taxon>Pseudomonadota</taxon>
        <taxon>Gammaproteobacteria</taxon>
        <taxon>Oceanospirillales</taxon>
        <taxon>Oceanospirillaceae</taxon>
        <taxon>Allopseudospirillum</taxon>
    </lineage>
</organism>
<sequence>MPKAPPSAKKQASHKKSAQRPPKNTRSFYQWLWRIYVRTALIPILIVELLFIGGYFMANHLIEVENARLLRQEALRTARTLVRQEADLLNRELQQMQRLLGMLGEHFMQIWRYPLPESTLERSRYQATANGGYVTQQGYLGQSSALVSAYGRRGDYALNQAVHMAHLDPLMFRLYRDHPLIDRVYVYTQDSVIRQQPLAPLLPRYGEFFDIRQHPDFHYFSRSQPTREPQWRAVYQDMQTDRWMTSLILPLWLRSEPQDPIALLGVDVSINTLAQHLLNLHLPWEGYALLFDKDLRLLALPEAAHQDWQIAIPSTDTRNLLGYQPQRILGQARAVETQSQHGNALGLLKNQDSGLAQVYLNGHKLLVWEPIEATGWQLLVVLPEENLYQAAVALAGRFWDLSLMLSVVLLVFYGVLTLYVLGLVRRMAQHLTAPTRILEQAMAAIGRGEYTQDLPTFKISEFQSARNHLLHMSRMVQAGVAEVNISHARLQEAKHRLEEMNAHLEQRVARRTQELERMNTELQHEQAAQQKLITKLRGAYRQLVHAEKMASIGQLAAGVAHEINTPSSFVSSNLEVLQEYLALYEKLLGLYEQWRYADNEYQAHQLLAHLDHLQQVEDFDFVRADVQKLLNSSLEGIRRISKIVRSLKNYSRQVEETAYPLDMNEALDEALSMVWNELKYKVKVDKQYTDLPKILCIGDQIKQVFINLLMNAIQAIEKNGRLWIATGQHTEGEIWISIRDNGTGIKSEYLERIFDPFFTTKPVGSGTGLGLAISYGIIEQHGGQIHVHSEEGVGTEFIISLPLQPPVKQSLQTGQLDEEKAATLDALAHAYAPHPSLSRDQEMPSP</sequence>